<dbReference type="Proteomes" id="UP000516349">
    <property type="component" value="Chromosome"/>
</dbReference>
<dbReference type="GO" id="GO:0016874">
    <property type="term" value="F:ligase activity"/>
    <property type="evidence" value="ECO:0007669"/>
    <property type="project" value="UniProtKB-KW"/>
</dbReference>
<gene>
    <name evidence="6" type="ORF">JGUZn3_20370</name>
</gene>
<dbReference type="PANTHER" id="PTHR43585">
    <property type="entry name" value="FUMIPYRROLE BIOSYNTHESIS PROTEIN C"/>
    <property type="match status" value="1"/>
</dbReference>
<keyword evidence="1" id="KW-0436">Ligase</keyword>
<dbReference type="GO" id="GO:0046872">
    <property type="term" value="F:metal ion binding"/>
    <property type="evidence" value="ECO:0007669"/>
    <property type="project" value="InterPro"/>
</dbReference>
<dbReference type="SUPFAM" id="SSF56059">
    <property type="entry name" value="Glutathione synthetase ATP-binding domain-like"/>
    <property type="match status" value="1"/>
</dbReference>
<dbReference type="EMBL" id="CP060244">
    <property type="protein sequence ID" value="QNT79242.1"/>
    <property type="molecule type" value="Genomic_DNA"/>
</dbReference>
<evidence type="ECO:0000256" key="1">
    <source>
        <dbReference type="ARBA" id="ARBA00022598"/>
    </source>
</evidence>
<evidence type="ECO:0000256" key="2">
    <source>
        <dbReference type="ARBA" id="ARBA00022741"/>
    </source>
</evidence>
<accession>A0A7H1NTY2</accession>
<dbReference type="InterPro" id="IPR052032">
    <property type="entry name" value="ATP-dep_AA_Ligase"/>
</dbReference>
<protein>
    <recommendedName>
        <fullName evidence="5">ATP-grasp domain-containing protein</fullName>
    </recommendedName>
</protein>
<dbReference type="RefSeq" id="WP_203413423.1">
    <property type="nucleotide sequence ID" value="NZ_CP060244.1"/>
</dbReference>
<evidence type="ECO:0000259" key="5">
    <source>
        <dbReference type="PROSITE" id="PS50975"/>
    </source>
</evidence>
<keyword evidence="2 4" id="KW-0547">Nucleotide-binding</keyword>
<dbReference type="InterPro" id="IPR011761">
    <property type="entry name" value="ATP-grasp"/>
</dbReference>
<dbReference type="AlphaFoldDB" id="A0A7H1NTY2"/>
<evidence type="ECO:0000256" key="4">
    <source>
        <dbReference type="PROSITE-ProRule" id="PRU00409"/>
    </source>
</evidence>
<organism evidence="6 7">
    <name type="scientific">Entomobacter blattae</name>
    <dbReference type="NCBI Taxonomy" id="2762277"/>
    <lineage>
        <taxon>Bacteria</taxon>
        <taxon>Pseudomonadati</taxon>
        <taxon>Pseudomonadota</taxon>
        <taxon>Alphaproteobacteria</taxon>
        <taxon>Acetobacterales</taxon>
        <taxon>Acetobacteraceae</taxon>
        <taxon>Entomobacter</taxon>
    </lineage>
</organism>
<evidence type="ECO:0000256" key="3">
    <source>
        <dbReference type="ARBA" id="ARBA00022840"/>
    </source>
</evidence>
<dbReference type="PANTHER" id="PTHR43585:SF2">
    <property type="entry name" value="ATP-GRASP ENZYME FSQD"/>
    <property type="match status" value="1"/>
</dbReference>
<proteinExistence type="predicted"/>
<feature type="domain" description="ATP-grasp" evidence="5">
    <location>
        <begin position="123"/>
        <end position="307"/>
    </location>
</feature>
<dbReference type="GO" id="GO:0005524">
    <property type="term" value="F:ATP binding"/>
    <property type="evidence" value="ECO:0007669"/>
    <property type="project" value="UniProtKB-UniRule"/>
</dbReference>
<evidence type="ECO:0000313" key="7">
    <source>
        <dbReference type="Proteomes" id="UP000516349"/>
    </source>
</evidence>
<dbReference type="PROSITE" id="PS50975">
    <property type="entry name" value="ATP_GRASP"/>
    <property type="match status" value="1"/>
</dbReference>
<dbReference type="Gene3D" id="3.30.470.20">
    <property type="entry name" value="ATP-grasp fold, B domain"/>
    <property type="match status" value="1"/>
</dbReference>
<keyword evidence="7" id="KW-1185">Reference proteome</keyword>
<evidence type="ECO:0000313" key="6">
    <source>
        <dbReference type="EMBL" id="QNT79242.1"/>
    </source>
</evidence>
<dbReference type="KEGG" id="ebla:JGUZn3_20370"/>
<name>A0A7H1NTY2_9PROT</name>
<reference evidence="6 7" key="1">
    <citation type="submission" date="2020-08" db="EMBL/GenBank/DDBJ databases">
        <title>Complete genome sequence of Entomobacter blattae G55GP.</title>
        <authorList>
            <person name="Poehlein A."/>
            <person name="Guzman J."/>
            <person name="Daniel R."/>
            <person name="Vilcinskas A."/>
        </authorList>
    </citation>
    <scope>NUCLEOTIDE SEQUENCE [LARGE SCALE GENOMIC DNA]</scope>
    <source>
        <strain evidence="6 7">G55GP</strain>
    </source>
</reference>
<keyword evidence="3 4" id="KW-0067">ATP-binding</keyword>
<sequence>MQNFSPLSKPFVVISHIAHNAVIEGFLPSLIHKGHAVVIVTDYAQDHEMRLTHLDNKPQIIECDVFNPLSVLSALIKNRISPAAVFSNSDHLQVVTSLVAEYFRCPSKKWEICFAAKNKAAFRARQQQLGLPMPWSFVVGAGAELPSAIPYPVVAKPVEGVASMDVQLCRNAAELKAFLQNFMPKHQKGIALEAYLEGTLFTLETLGDGVNIAAIGGFDVSLSPPPYFIEKSALWNGPVGIKYRTQALAQIAAFGVGFGVCHSEFIATEAGPVLVEINYRSIGDGREFLLDRLLGRKWFSTILKLYQGVSLPEAMDEGILLYESGIEGAALPVAGIFYGVADHGGILTEVSPSITQEDDDGWWMYRALRKVGDRIVVTHSNKDYIGILQIIAPTQEDLWVQKQVLEKKFGFTVKEEVSA</sequence>